<sequence>MASYLDHTVLPAFALEGRFVLILYPGERKWHERLIVLRPTPSSDPRTVGWCVTATPDLDVYGEPIAPPNVEGFAVLAPDRSLPPGLLRRNVYRFEDGGIGQPPSPAELAHLRGLAQAELNSLQMEIDATGAGAVVAAAPATPAAVPAAAPAAGPVLVATAGSVWVVAVSEGNRAKGSLVPIAQVAAGHQAGSKAVVGLTDGSVPFVENIPNHELANYVSGGPPARGVNPTAQVSPVAPTGAIAIGSGDDARTLAVRYGTGGKRRRELRDGVELASESVWGDWPIKGPCTAKWVGQYFVSNGGGVLEHESICKALELAIEYDQLNIGELAAIELLCRRLQMIQYRWKERVLGTASTGTVDDESHFFLGVDPTALNTWLGEELHKEAQANKEQRGPGGESPPAGHQAKVRPPPGGIWGHGVALSTRATSCSLKGQRDLLPLRLPAAECGVNNGDLSRGTRQRILRRLAADAWLREGVQTLNSLYAWAAGGWTFAPVQASAMDGLAEKYRHAGPPPQSRPEEALQALLGSMSVYSLGNIECNIASFDKALVVIFCHWPALLSFLPILEC</sequence>
<feature type="region of interest" description="Disordered" evidence="1">
    <location>
        <begin position="385"/>
        <end position="410"/>
    </location>
</feature>
<name>A0A812PY67_SYMPI</name>
<dbReference type="EMBL" id="CAJNIZ010015036">
    <property type="protein sequence ID" value="CAE7368809.1"/>
    <property type="molecule type" value="Genomic_DNA"/>
</dbReference>
<dbReference type="Proteomes" id="UP000649617">
    <property type="component" value="Unassembled WGS sequence"/>
</dbReference>
<proteinExistence type="predicted"/>
<protein>
    <submittedName>
        <fullName evidence="2">Uncharacterized protein</fullName>
    </submittedName>
</protein>
<dbReference type="AlphaFoldDB" id="A0A812PY67"/>
<organism evidence="2 3">
    <name type="scientific">Symbiodinium pilosum</name>
    <name type="common">Dinoflagellate</name>
    <dbReference type="NCBI Taxonomy" id="2952"/>
    <lineage>
        <taxon>Eukaryota</taxon>
        <taxon>Sar</taxon>
        <taxon>Alveolata</taxon>
        <taxon>Dinophyceae</taxon>
        <taxon>Suessiales</taxon>
        <taxon>Symbiodiniaceae</taxon>
        <taxon>Symbiodinium</taxon>
    </lineage>
</organism>
<accession>A0A812PY67</accession>
<gene>
    <name evidence="2" type="ORF">SPIL2461_LOCUS8942</name>
</gene>
<reference evidence="2" key="1">
    <citation type="submission" date="2021-02" db="EMBL/GenBank/DDBJ databases">
        <authorList>
            <person name="Dougan E. K."/>
            <person name="Rhodes N."/>
            <person name="Thang M."/>
            <person name="Chan C."/>
        </authorList>
    </citation>
    <scope>NUCLEOTIDE SEQUENCE</scope>
</reference>
<dbReference type="OrthoDB" id="428868at2759"/>
<evidence type="ECO:0000313" key="3">
    <source>
        <dbReference type="Proteomes" id="UP000649617"/>
    </source>
</evidence>
<comment type="caution">
    <text evidence="2">The sequence shown here is derived from an EMBL/GenBank/DDBJ whole genome shotgun (WGS) entry which is preliminary data.</text>
</comment>
<keyword evidence="3" id="KW-1185">Reference proteome</keyword>
<evidence type="ECO:0000313" key="2">
    <source>
        <dbReference type="EMBL" id="CAE7368809.1"/>
    </source>
</evidence>
<evidence type="ECO:0000256" key="1">
    <source>
        <dbReference type="SAM" id="MobiDB-lite"/>
    </source>
</evidence>